<evidence type="ECO:0000313" key="2">
    <source>
        <dbReference type="EMBL" id="GMF47723.1"/>
    </source>
</evidence>
<reference evidence="2" key="1">
    <citation type="submission" date="2023-04" db="EMBL/GenBank/DDBJ databases">
        <title>Phytophthora fragariaefolia NBRC 109709.</title>
        <authorList>
            <person name="Ichikawa N."/>
            <person name="Sato H."/>
            <person name="Tonouchi N."/>
        </authorList>
    </citation>
    <scope>NUCLEOTIDE SEQUENCE</scope>
    <source>
        <strain evidence="2">NBRC 109709</strain>
    </source>
</reference>
<feature type="compositionally biased region" description="Acidic residues" evidence="1">
    <location>
        <begin position="26"/>
        <end position="38"/>
    </location>
</feature>
<dbReference type="AlphaFoldDB" id="A0A9W6XV62"/>
<evidence type="ECO:0000313" key="3">
    <source>
        <dbReference type="Proteomes" id="UP001165121"/>
    </source>
</evidence>
<keyword evidence="3" id="KW-1185">Reference proteome</keyword>
<sequence length="94" mass="10067">MSLGEYKKARGKAIFDRDELQALFDDGSDVDAEEDEGDKETLSPRRNESSVGSCRPREDNSGASSSKRSRSGSDRPLADAGSLSSLRGEGDALL</sequence>
<feature type="region of interest" description="Disordered" evidence="1">
    <location>
        <begin position="25"/>
        <end position="94"/>
    </location>
</feature>
<proteinExistence type="predicted"/>
<gene>
    <name evidence="2" type="ORF">Pfra01_001815200</name>
</gene>
<dbReference type="EMBL" id="BSXT01002192">
    <property type="protein sequence ID" value="GMF47723.1"/>
    <property type="molecule type" value="Genomic_DNA"/>
</dbReference>
<dbReference type="Proteomes" id="UP001165121">
    <property type="component" value="Unassembled WGS sequence"/>
</dbReference>
<dbReference type="OrthoDB" id="145471at2759"/>
<organism evidence="2 3">
    <name type="scientific">Phytophthora fragariaefolia</name>
    <dbReference type="NCBI Taxonomy" id="1490495"/>
    <lineage>
        <taxon>Eukaryota</taxon>
        <taxon>Sar</taxon>
        <taxon>Stramenopiles</taxon>
        <taxon>Oomycota</taxon>
        <taxon>Peronosporomycetes</taxon>
        <taxon>Peronosporales</taxon>
        <taxon>Peronosporaceae</taxon>
        <taxon>Phytophthora</taxon>
    </lineage>
</organism>
<evidence type="ECO:0000256" key="1">
    <source>
        <dbReference type="SAM" id="MobiDB-lite"/>
    </source>
</evidence>
<accession>A0A9W6XV62</accession>
<comment type="caution">
    <text evidence="2">The sequence shown here is derived from an EMBL/GenBank/DDBJ whole genome shotgun (WGS) entry which is preliminary data.</text>
</comment>
<name>A0A9W6XV62_9STRA</name>
<feature type="compositionally biased region" description="Basic and acidic residues" evidence="1">
    <location>
        <begin position="39"/>
        <end position="48"/>
    </location>
</feature>
<protein>
    <submittedName>
        <fullName evidence="2">Unnamed protein product</fullName>
    </submittedName>
</protein>